<keyword evidence="9 10" id="KW-0998">Cell outer membrane</keyword>
<dbReference type="Proteomes" id="UP001348817">
    <property type="component" value="Chromosome"/>
</dbReference>
<dbReference type="Gene3D" id="2.170.130.10">
    <property type="entry name" value="TonB-dependent receptor, plug domain"/>
    <property type="match status" value="1"/>
</dbReference>
<evidence type="ECO:0000256" key="10">
    <source>
        <dbReference type="PROSITE-ProRule" id="PRU01360"/>
    </source>
</evidence>
<evidence type="ECO:0000256" key="3">
    <source>
        <dbReference type="ARBA" id="ARBA00022452"/>
    </source>
</evidence>
<evidence type="ECO:0000256" key="4">
    <source>
        <dbReference type="ARBA" id="ARBA00022692"/>
    </source>
</evidence>
<evidence type="ECO:0008006" key="16">
    <source>
        <dbReference type="Google" id="ProtNLM"/>
    </source>
</evidence>
<dbReference type="GO" id="GO:0015344">
    <property type="term" value="F:siderophore uptake transmembrane transporter activity"/>
    <property type="evidence" value="ECO:0007669"/>
    <property type="project" value="TreeGrafter"/>
</dbReference>
<evidence type="ECO:0000256" key="6">
    <source>
        <dbReference type="ARBA" id="ARBA00023077"/>
    </source>
</evidence>
<keyword evidence="2 10" id="KW-0813">Transport</keyword>
<dbReference type="InterPro" id="IPR036942">
    <property type="entry name" value="Beta-barrel_TonB_sf"/>
</dbReference>
<proteinExistence type="inferred from homology"/>
<dbReference type="EMBL" id="AP025314">
    <property type="protein sequence ID" value="BDD09032.1"/>
    <property type="molecule type" value="Genomic_DNA"/>
</dbReference>
<keyword evidence="5" id="KW-0732">Signal</keyword>
<keyword evidence="6 11" id="KW-0798">TonB box</keyword>
<keyword evidence="15" id="KW-1185">Reference proteome</keyword>
<evidence type="ECO:0000313" key="15">
    <source>
        <dbReference type="Proteomes" id="UP001348817"/>
    </source>
</evidence>
<evidence type="ECO:0000313" key="14">
    <source>
        <dbReference type="EMBL" id="BDD09032.1"/>
    </source>
</evidence>
<gene>
    <name evidence="14" type="ORF">FUAX_14640</name>
</gene>
<comment type="subcellular location">
    <subcellularLocation>
        <location evidence="1 10">Cell outer membrane</location>
        <topology evidence="1 10">Multi-pass membrane protein</topology>
    </subcellularLocation>
</comment>
<keyword evidence="3 10" id="KW-1134">Transmembrane beta strand</keyword>
<dbReference type="KEGG" id="fax:FUAX_14640"/>
<dbReference type="InterPro" id="IPR000531">
    <property type="entry name" value="Beta-barrel_TonB"/>
</dbReference>
<dbReference type="Gene3D" id="2.40.170.20">
    <property type="entry name" value="TonB-dependent receptor, beta-barrel domain"/>
    <property type="match status" value="1"/>
</dbReference>
<evidence type="ECO:0000256" key="7">
    <source>
        <dbReference type="ARBA" id="ARBA00023136"/>
    </source>
</evidence>
<evidence type="ECO:0000256" key="2">
    <source>
        <dbReference type="ARBA" id="ARBA00022448"/>
    </source>
</evidence>
<dbReference type="Pfam" id="PF00593">
    <property type="entry name" value="TonB_dep_Rec_b-barrel"/>
    <property type="match status" value="1"/>
</dbReference>
<dbReference type="RefSeq" id="WP_338394255.1">
    <property type="nucleotide sequence ID" value="NZ_AP025314.1"/>
</dbReference>
<reference evidence="14 15" key="1">
    <citation type="submission" date="2021-12" db="EMBL/GenBank/DDBJ databases">
        <title>Genome sequencing of bacteria with rrn-lacking chromosome and rrn-plasmid.</title>
        <authorList>
            <person name="Anda M."/>
            <person name="Iwasaki W."/>
        </authorList>
    </citation>
    <scope>NUCLEOTIDE SEQUENCE [LARGE SCALE GENOMIC DNA]</scope>
    <source>
        <strain evidence="14 15">DSM 100852</strain>
    </source>
</reference>
<evidence type="ECO:0000256" key="1">
    <source>
        <dbReference type="ARBA" id="ARBA00004571"/>
    </source>
</evidence>
<dbReference type="InterPro" id="IPR037066">
    <property type="entry name" value="Plug_dom_sf"/>
</dbReference>
<dbReference type="Pfam" id="PF07715">
    <property type="entry name" value="Plug"/>
    <property type="match status" value="1"/>
</dbReference>
<evidence type="ECO:0000256" key="8">
    <source>
        <dbReference type="ARBA" id="ARBA00023170"/>
    </source>
</evidence>
<dbReference type="AlphaFoldDB" id="A0AAU9CQ09"/>
<evidence type="ECO:0000256" key="9">
    <source>
        <dbReference type="ARBA" id="ARBA00023237"/>
    </source>
</evidence>
<feature type="domain" description="TonB-dependent receptor plug" evidence="13">
    <location>
        <begin position="132"/>
        <end position="240"/>
    </location>
</feature>
<keyword evidence="4 10" id="KW-0812">Transmembrane</keyword>
<dbReference type="InterPro" id="IPR039426">
    <property type="entry name" value="TonB-dep_rcpt-like"/>
</dbReference>
<evidence type="ECO:0000256" key="11">
    <source>
        <dbReference type="RuleBase" id="RU003357"/>
    </source>
</evidence>
<accession>A0AAU9CQ09</accession>
<keyword evidence="8" id="KW-0675">Receptor</keyword>
<dbReference type="InterPro" id="IPR012910">
    <property type="entry name" value="Plug_dom"/>
</dbReference>
<feature type="domain" description="TonB-dependent receptor-like beta-barrel" evidence="12">
    <location>
        <begin position="477"/>
        <end position="818"/>
    </location>
</feature>
<dbReference type="PANTHER" id="PTHR30069">
    <property type="entry name" value="TONB-DEPENDENT OUTER MEMBRANE RECEPTOR"/>
    <property type="match status" value="1"/>
</dbReference>
<sequence>MKKILFLFLMLCYVVTVKGQGPCGGKTISDANDYYDIGLFEESVKTLMPCLTDGGLTEDQMVKAYHLMVLNYVALDDLDQARQYMDKLIGIVPEFIPDLDDPKPVWDLTDEVKNGLHKDYVFSLTSARDEVLKLPAHVMIIEDTQIEERGYTDFTQIFRDVPGFDFTYYGGSVYGGLSNRGYRSGGSEGILFLIDGVEQNDPHTGRAGWVPSIPLDGIDRVEFVYGPSVALFGRKAYAGVVNVITKDLEEGKKLLINASGGYGGTGQAFGELFFKARTKSVEVKVSGKYFRSDLRDLSRDSSFQYSPIFYEDFDYASKMTLTGNDAKIFATRYKDILNNINLDVERNDMGEVISIAPSLLGQSNARQRDLHALDTIIGGDRLGYKNSLESYYLDVSVKLSDIELGYRGVFNDMGNMNDGTSLSLAGRDNGASWQPRQSMLYSLFSRDLFGKLLVKNVSYFKMNEVPEKSAYTSFSSYANGTLKLNDLATSVRSAWSTDYYFQNSKEFFERLSVQYRLSETIQLYGGGEFRGGTIQGDYLKDTDGTPSKNGSAYGAKNNDYDYLAFGAFLSGELEFSSLLRLSASARWDNDDIRGVDPFGDLWSYQIGLIVKPGPAIIKLIASQAYQTPSFAELYSTDFARKRNNPKLEAQMARNYELDISLIPSGNFNMGVTGYYTKYEKFIGEQWKKEGLDEFYQFNNLGDVDVYGVMFSLNYRVKNWSVYANYAFAKSELKPKDGEKVDVGALAESVGNLGVNMLFFKKLNFNVNANYISEIKVGEGTSSYYNPYGEFPSVVKLNAAVTFNEVVPGLTLQVSGENLLNENYNSPGMLSADGVLRSSYIPQAKASIFGKVIYRLSK</sequence>
<evidence type="ECO:0000259" key="12">
    <source>
        <dbReference type="Pfam" id="PF00593"/>
    </source>
</evidence>
<keyword evidence="7 10" id="KW-0472">Membrane</keyword>
<evidence type="ECO:0000259" key="13">
    <source>
        <dbReference type="Pfam" id="PF07715"/>
    </source>
</evidence>
<evidence type="ECO:0000256" key="5">
    <source>
        <dbReference type="ARBA" id="ARBA00022729"/>
    </source>
</evidence>
<dbReference type="GO" id="GO:0044718">
    <property type="term" value="P:siderophore transmembrane transport"/>
    <property type="evidence" value="ECO:0007669"/>
    <property type="project" value="TreeGrafter"/>
</dbReference>
<organism evidence="14 15">
    <name type="scientific">Fulvitalea axinellae</name>
    <dbReference type="NCBI Taxonomy" id="1182444"/>
    <lineage>
        <taxon>Bacteria</taxon>
        <taxon>Pseudomonadati</taxon>
        <taxon>Bacteroidota</taxon>
        <taxon>Cytophagia</taxon>
        <taxon>Cytophagales</taxon>
        <taxon>Persicobacteraceae</taxon>
        <taxon>Fulvitalea</taxon>
    </lineage>
</organism>
<comment type="similarity">
    <text evidence="10 11">Belongs to the TonB-dependent receptor family.</text>
</comment>
<dbReference type="GO" id="GO:0009279">
    <property type="term" value="C:cell outer membrane"/>
    <property type="evidence" value="ECO:0007669"/>
    <property type="project" value="UniProtKB-SubCell"/>
</dbReference>
<dbReference type="SUPFAM" id="SSF56935">
    <property type="entry name" value="Porins"/>
    <property type="match status" value="1"/>
</dbReference>
<dbReference type="PANTHER" id="PTHR30069:SF29">
    <property type="entry name" value="HEMOGLOBIN AND HEMOGLOBIN-HAPTOGLOBIN-BINDING PROTEIN 1-RELATED"/>
    <property type="match status" value="1"/>
</dbReference>
<name>A0AAU9CQ09_9BACT</name>
<protein>
    <recommendedName>
        <fullName evidence="16">TonB-dependent receptor plug domain-containing protein</fullName>
    </recommendedName>
</protein>
<dbReference type="PROSITE" id="PS52016">
    <property type="entry name" value="TONB_DEPENDENT_REC_3"/>
    <property type="match status" value="1"/>
</dbReference>